<dbReference type="InterPro" id="IPR012495">
    <property type="entry name" value="TadE-like_dom"/>
</dbReference>
<evidence type="ECO:0000313" key="4">
    <source>
        <dbReference type="Proteomes" id="UP000070427"/>
    </source>
</evidence>
<organism evidence="3 4">
    <name type="scientific">Fervidicola ferrireducens</name>
    <dbReference type="NCBI Taxonomy" id="520764"/>
    <lineage>
        <taxon>Bacteria</taxon>
        <taxon>Bacillati</taxon>
        <taxon>Bacillota</taxon>
        <taxon>Clostridia</taxon>
        <taxon>Thermosediminibacterales</taxon>
        <taxon>Thermosediminibacteraceae</taxon>
        <taxon>Fervidicola</taxon>
    </lineage>
</organism>
<feature type="domain" description="TadE-like" evidence="2">
    <location>
        <begin position="9"/>
        <end position="51"/>
    </location>
</feature>
<keyword evidence="1" id="KW-1133">Transmembrane helix</keyword>
<dbReference type="Proteomes" id="UP000070427">
    <property type="component" value="Unassembled WGS sequence"/>
</dbReference>
<proteinExistence type="predicted"/>
<dbReference type="OrthoDB" id="1807540at2"/>
<reference evidence="3 4" key="1">
    <citation type="submission" date="2015-12" db="EMBL/GenBank/DDBJ databases">
        <title>Draft genome sequnece of Fervidicola ferrireducens strain Y170.</title>
        <authorList>
            <person name="Patel B.K."/>
        </authorList>
    </citation>
    <scope>NUCLEOTIDE SEQUENCE [LARGE SCALE GENOMIC DNA]</scope>
    <source>
        <strain evidence="3 4">Y170</strain>
    </source>
</reference>
<name>A0A140L327_9FIRM</name>
<keyword evidence="1" id="KW-0812">Transmembrane</keyword>
<dbReference type="Pfam" id="PF07811">
    <property type="entry name" value="TadE"/>
    <property type="match status" value="1"/>
</dbReference>
<evidence type="ECO:0000256" key="1">
    <source>
        <dbReference type="SAM" id="Phobius"/>
    </source>
</evidence>
<dbReference type="InParanoid" id="A0A140L327"/>
<comment type="caution">
    <text evidence="3">The sequence shown here is derived from an EMBL/GenBank/DDBJ whole genome shotgun (WGS) entry which is preliminary data.</text>
</comment>
<accession>A0A140L327</accession>
<dbReference type="AlphaFoldDB" id="A0A140L327"/>
<keyword evidence="1" id="KW-0472">Membrane</keyword>
<evidence type="ECO:0000259" key="2">
    <source>
        <dbReference type="Pfam" id="PF07811"/>
    </source>
</evidence>
<protein>
    <recommendedName>
        <fullName evidence="2">TadE-like domain-containing protein</fullName>
    </recommendedName>
</protein>
<dbReference type="STRING" id="520764.AN618_21190"/>
<dbReference type="EMBL" id="LOED01000036">
    <property type="protein sequence ID" value="KXG74952.1"/>
    <property type="molecule type" value="Genomic_DNA"/>
</dbReference>
<dbReference type="RefSeq" id="WP_066354789.1">
    <property type="nucleotide sequence ID" value="NZ_LOED01000036.1"/>
</dbReference>
<keyword evidence="4" id="KW-1185">Reference proteome</keyword>
<sequence length="128" mass="14136">MELVKNNRGSATIETATMFLLIIVLVVGFMYLMQTVTAYSAIQTAAREGAREYSLTDDKTKAVNKAVRELTLAGIDPSRAKISAKSVGQERRVSITYQYDFYVPFLGEKDMTIESGAVFRVVGSPDKN</sequence>
<evidence type="ECO:0000313" key="3">
    <source>
        <dbReference type="EMBL" id="KXG74952.1"/>
    </source>
</evidence>
<feature type="transmembrane region" description="Helical" evidence="1">
    <location>
        <begin position="12"/>
        <end position="33"/>
    </location>
</feature>
<gene>
    <name evidence="3" type="ORF">AN618_21190</name>
</gene>